<protein>
    <submittedName>
        <fullName evidence="2">Uncharacterized protein</fullName>
    </submittedName>
</protein>
<dbReference type="EMBL" id="JAGQHR010000001">
    <property type="protein sequence ID" value="MCA9726077.1"/>
    <property type="molecule type" value="Genomic_DNA"/>
</dbReference>
<organism evidence="2 3">
    <name type="scientific">Eiseniibacteriota bacterium</name>
    <dbReference type="NCBI Taxonomy" id="2212470"/>
    <lineage>
        <taxon>Bacteria</taxon>
        <taxon>Candidatus Eiseniibacteriota</taxon>
    </lineage>
</organism>
<proteinExistence type="predicted"/>
<comment type="caution">
    <text evidence="2">The sequence shown here is derived from an EMBL/GenBank/DDBJ whole genome shotgun (WGS) entry which is preliminary data.</text>
</comment>
<dbReference type="AlphaFoldDB" id="A0A956LW63"/>
<reference evidence="2" key="2">
    <citation type="journal article" date="2021" name="Microbiome">
        <title>Successional dynamics and alternative stable states in a saline activated sludge microbial community over 9 years.</title>
        <authorList>
            <person name="Wang Y."/>
            <person name="Ye J."/>
            <person name="Ju F."/>
            <person name="Liu L."/>
            <person name="Boyd J.A."/>
            <person name="Deng Y."/>
            <person name="Parks D.H."/>
            <person name="Jiang X."/>
            <person name="Yin X."/>
            <person name="Woodcroft B.J."/>
            <person name="Tyson G.W."/>
            <person name="Hugenholtz P."/>
            <person name="Polz M.F."/>
            <person name="Zhang T."/>
        </authorList>
    </citation>
    <scope>NUCLEOTIDE SEQUENCE</scope>
    <source>
        <strain evidence="2">HKST-UBA01</strain>
    </source>
</reference>
<evidence type="ECO:0000313" key="3">
    <source>
        <dbReference type="Proteomes" id="UP000697710"/>
    </source>
</evidence>
<feature type="region of interest" description="Disordered" evidence="1">
    <location>
        <begin position="75"/>
        <end position="106"/>
    </location>
</feature>
<feature type="non-terminal residue" evidence="2">
    <location>
        <position position="129"/>
    </location>
</feature>
<evidence type="ECO:0000313" key="2">
    <source>
        <dbReference type="EMBL" id="MCA9726077.1"/>
    </source>
</evidence>
<accession>A0A956LW63</accession>
<evidence type="ECO:0000256" key="1">
    <source>
        <dbReference type="SAM" id="MobiDB-lite"/>
    </source>
</evidence>
<sequence length="129" mass="13425">MSKMTAESKLLVESGRCVALEFASPRHVMVTMTETGVNSLTLFLRSQDDIDTIQRALATASVQLNHATPIREAAQGTAAANVVPASPSSSGAEPSTDATVGTGTAGAPRCKHCGYLEASHPMFATYQDG</sequence>
<gene>
    <name evidence="2" type="ORF">KC729_00230</name>
</gene>
<feature type="compositionally biased region" description="Low complexity" evidence="1">
    <location>
        <begin position="78"/>
        <end position="106"/>
    </location>
</feature>
<dbReference type="Proteomes" id="UP000697710">
    <property type="component" value="Unassembled WGS sequence"/>
</dbReference>
<name>A0A956LW63_UNCEI</name>
<reference evidence="2" key="1">
    <citation type="submission" date="2020-04" db="EMBL/GenBank/DDBJ databases">
        <authorList>
            <person name="Zhang T."/>
        </authorList>
    </citation>
    <scope>NUCLEOTIDE SEQUENCE</scope>
    <source>
        <strain evidence="2">HKST-UBA01</strain>
    </source>
</reference>